<dbReference type="PANTHER" id="PTHR43791">
    <property type="entry name" value="PERMEASE-RELATED"/>
    <property type="match status" value="1"/>
</dbReference>
<name>A0AAW0Z684_9TREE</name>
<feature type="transmembrane region" description="Helical" evidence="8">
    <location>
        <begin position="187"/>
        <end position="209"/>
    </location>
</feature>
<gene>
    <name evidence="10" type="ORF">IAR55_000292</name>
</gene>
<dbReference type="KEGG" id="kne:92177552"/>
<evidence type="ECO:0000313" key="11">
    <source>
        <dbReference type="Proteomes" id="UP001388673"/>
    </source>
</evidence>
<dbReference type="AlphaFoldDB" id="A0AAW0Z684"/>
<comment type="similarity">
    <text evidence="6">Belongs to the major facilitator superfamily. Allantoate permease family.</text>
</comment>
<comment type="subcellular location">
    <subcellularLocation>
        <location evidence="1">Membrane</location>
        <topology evidence="1">Multi-pass membrane protein</topology>
    </subcellularLocation>
</comment>
<feature type="transmembrane region" description="Helical" evidence="8">
    <location>
        <begin position="336"/>
        <end position="354"/>
    </location>
</feature>
<dbReference type="PANTHER" id="PTHR43791:SF39">
    <property type="entry name" value="TRANSPORTER LIZ1_SEO1, PUTATIVE (AFU_ORTHOLOGUE AFUA_3G00980)-RELATED"/>
    <property type="match status" value="1"/>
</dbReference>
<dbReference type="Gene3D" id="1.20.1250.20">
    <property type="entry name" value="MFS general substrate transporter like domains"/>
    <property type="match status" value="2"/>
</dbReference>
<evidence type="ECO:0000256" key="6">
    <source>
        <dbReference type="ARBA" id="ARBA00037968"/>
    </source>
</evidence>
<evidence type="ECO:0000256" key="7">
    <source>
        <dbReference type="SAM" id="MobiDB-lite"/>
    </source>
</evidence>
<evidence type="ECO:0000256" key="8">
    <source>
        <dbReference type="SAM" id="Phobius"/>
    </source>
</evidence>
<feature type="transmembrane region" description="Helical" evidence="8">
    <location>
        <begin position="295"/>
        <end position="316"/>
    </location>
</feature>
<keyword evidence="4 8" id="KW-1133">Transmembrane helix</keyword>
<dbReference type="FunFam" id="1.20.1250.20:FF:000065">
    <property type="entry name" value="Putative MFS pantothenate transporter"/>
    <property type="match status" value="1"/>
</dbReference>
<dbReference type="InterPro" id="IPR011701">
    <property type="entry name" value="MFS"/>
</dbReference>
<proteinExistence type="inferred from homology"/>
<feature type="region of interest" description="Disordered" evidence="7">
    <location>
        <begin position="497"/>
        <end position="527"/>
    </location>
</feature>
<evidence type="ECO:0000256" key="5">
    <source>
        <dbReference type="ARBA" id="ARBA00023136"/>
    </source>
</evidence>
<feature type="transmembrane region" description="Helical" evidence="8">
    <location>
        <begin position="426"/>
        <end position="448"/>
    </location>
</feature>
<feature type="transmembrane region" description="Helical" evidence="8">
    <location>
        <begin position="221"/>
        <end position="243"/>
    </location>
</feature>
<evidence type="ECO:0000259" key="9">
    <source>
        <dbReference type="PROSITE" id="PS50850"/>
    </source>
</evidence>
<feature type="domain" description="Major facilitator superfamily (MFS) profile" evidence="9">
    <location>
        <begin position="61"/>
        <end position="481"/>
    </location>
</feature>
<accession>A0AAW0Z684</accession>
<evidence type="ECO:0000256" key="1">
    <source>
        <dbReference type="ARBA" id="ARBA00004141"/>
    </source>
</evidence>
<keyword evidence="11" id="KW-1185">Reference proteome</keyword>
<comment type="caution">
    <text evidence="10">The sequence shown here is derived from an EMBL/GenBank/DDBJ whole genome shotgun (WGS) entry which is preliminary data.</text>
</comment>
<sequence length="527" mass="59483">MSNEKTTSRGYEDTVVLQGQKLDVPQQFQAPPKASWKGRIWDTFDAPPEERKLLFKLDAVLLVFGCLGWFVKNLDQENLSTAFVSGMKEDLNMYQNQLTTATTMWTVGYCIGQIPSNMVLLKVSPRIWLPFLEGVWGLCTLLTYRVSNYHQLYALRFFVGLAESGMYPALHWILGSYYKPNELAKRASLLGTSAGLGTLFSSILQAAAYTNLDGHHNLAGWRWLFIIDAVITLPIAMLGLIFLPAVPGHSQEKPTFWLSQDDLNLCRARMESVGRAPQKPLTWKRVLGYAKGWQFYLLPLMYMVWNNSIKMSGIMAFWLKDKHNPVQRGVAERNHLVMPITVVGIVAGWMGGWLSDGVFQGRRWPFIMIANIITLVTALVLVNIPLWGDLKAHFAMYYLSGAGGNVAGLYFAWINEICGADAEKRALILAMSNDASFVLQSIVPNFVWKQVDYPRAFKGLWYTSALCISLIFIILLVRYLHNRDKRLAILAAGLAKDEEDKTNSGNVSPRNESFEEEDDKKDVAFVR</sequence>
<feature type="transmembrane region" description="Helical" evidence="8">
    <location>
        <begin position="394"/>
        <end position="414"/>
    </location>
</feature>
<dbReference type="PROSITE" id="PS50850">
    <property type="entry name" value="MFS"/>
    <property type="match status" value="1"/>
</dbReference>
<keyword evidence="2" id="KW-0813">Transport</keyword>
<evidence type="ECO:0000256" key="4">
    <source>
        <dbReference type="ARBA" id="ARBA00022989"/>
    </source>
</evidence>
<dbReference type="RefSeq" id="XP_066805970.1">
    <property type="nucleotide sequence ID" value="XM_066943428.1"/>
</dbReference>
<dbReference type="GeneID" id="92177552"/>
<dbReference type="SUPFAM" id="SSF103473">
    <property type="entry name" value="MFS general substrate transporter"/>
    <property type="match status" value="1"/>
</dbReference>
<dbReference type="GO" id="GO:0022857">
    <property type="term" value="F:transmembrane transporter activity"/>
    <property type="evidence" value="ECO:0007669"/>
    <property type="project" value="InterPro"/>
</dbReference>
<feature type="transmembrane region" description="Helical" evidence="8">
    <location>
        <begin position="53"/>
        <end position="71"/>
    </location>
</feature>
<protein>
    <recommendedName>
        <fullName evidence="9">Major facilitator superfamily (MFS) profile domain-containing protein</fullName>
    </recommendedName>
</protein>
<organism evidence="10 11">
    <name type="scientific">Kwoniella newhampshirensis</name>
    <dbReference type="NCBI Taxonomy" id="1651941"/>
    <lineage>
        <taxon>Eukaryota</taxon>
        <taxon>Fungi</taxon>
        <taxon>Dikarya</taxon>
        <taxon>Basidiomycota</taxon>
        <taxon>Agaricomycotina</taxon>
        <taxon>Tremellomycetes</taxon>
        <taxon>Tremellales</taxon>
        <taxon>Cryptococcaceae</taxon>
        <taxon>Kwoniella</taxon>
    </lineage>
</organism>
<reference evidence="10 11" key="1">
    <citation type="journal article" date="2024" name="bioRxiv">
        <title>Comparative genomics of Cryptococcus and Kwoniella reveals pathogenesis evolution and contrasting karyotype dynamics via intercentromeric recombination or chromosome fusion.</title>
        <authorList>
            <person name="Coelho M.A."/>
            <person name="David-Palma M."/>
            <person name="Shea T."/>
            <person name="Bowers K."/>
            <person name="McGinley-Smith S."/>
            <person name="Mohammad A.W."/>
            <person name="Gnirke A."/>
            <person name="Yurkov A.M."/>
            <person name="Nowrousian M."/>
            <person name="Sun S."/>
            <person name="Cuomo C.A."/>
            <person name="Heitman J."/>
        </authorList>
    </citation>
    <scope>NUCLEOTIDE SEQUENCE [LARGE SCALE GENOMIC DNA]</scope>
    <source>
        <strain evidence="10 11">CBS 13917</strain>
    </source>
</reference>
<evidence type="ECO:0000256" key="2">
    <source>
        <dbReference type="ARBA" id="ARBA00022448"/>
    </source>
</evidence>
<dbReference type="InterPro" id="IPR036259">
    <property type="entry name" value="MFS_trans_sf"/>
</dbReference>
<dbReference type="Pfam" id="PF07690">
    <property type="entry name" value="MFS_1"/>
    <property type="match status" value="1"/>
</dbReference>
<feature type="transmembrane region" description="Helical" evidence="8">
    <location>
        <begin position="460"/>
        <end position="480"/>
    </location>
</feature>
<evidence type="ECO:0000256" key="3">
    <source>
        <dbReference type="ARBA" id="ARBA00022692"/>
    </source>
</evidence>
<dbReference type="GO" id="GO:0016020">
    <property type="term" value="C:membrane"/>
    <property type="evidence" value="ECO:0007669"/>
    <property type="project" value="UniProtKB-SubCell"/>
</dbReference>
<evidence type="ECO:0000313" key="10">
    <source>
        <dbReference type="EMBL" id="KAK8869724.1"/>
    </source>
</evidence>
<dbReference type="Proteomes" id="UP001388673">
    <property type="component" value="Unassembled WGS sequence"/>
</dbReference>
<feature type="transmembrane region" description="Helical" evidence="8">
    <location>
        <begin position="366"/>
        <end position="388"/>
    </location>
</feature>
<feature type="transmembrane region" description="Helical" evidence="8">
    <location>
        <begin position="153"/>
        <end position="175"/>
    </location>
</feature>
<keyword evidence="5 8" id="KW-0472">Membrane</keyword>
<dbReference type="EMBL" id="JBCAWK010000001">
    <property type="protein sequence ID" value="KAK8869724.1"/>
    <property type="molecule type" value="Genomic_DNA"/>
</dbReference>
<dbReference type="InterPro" id="IPR020846">
    <property type="entry name" value="MFS_dom"/>
</dbReference>
<keyword evidence="3 8" id="KW-0812">Transmembrane</keyword>